<dbReference type="OrthoDB" id="9804380at2"/>
<name>A0A660LCQ3_9ACTN</name>
<dbReference type="AlphaFoldDB" id="A0A660LCQ3"/>
<dbReference type="InterPro" id="IPR051162">
    <property type="entry name" value="T4SS_component"/>
</dbReference>
<dbReference type="PANTHER" id="PTHR30121:SF6">
    <property type="entry name" value="SLR6007 PROTEIN"/>
    <property type="match status" value="1"/>
</dbReference>
<dbReference type="InterPro" id="IPR027417">
    <property type="entry name" value="P-loop_NTPase"/>
</dbReference>
<evidence type="ECO:0000313" key="2">
    <source>
        <dbReference type="EMBL" id="RKQ90824.1"/>
    </source>
</evidence>
<comment type="caution">
    <text evidence="2">The sequence shown here is derived from an EMBL/GenBank/DDBJ whole genome shotgun (WGS) entry which is preliminary data.</text>
</comment>
<gene>
    <name evidence="2" type="ORF">C8N24_0639</name>
</gene>
<dbReference type="Gene3D" id="3.40.50.300">
    <property type="entry name" value="P-loop containing nucleotide triphosphate hydrolases"/>
    <property type="match status" value="1"/>
</dbReference>
<feature type="domain" description="AAA+ ATPase" evidence="1">
    <location>
        <begin position="484"/>
        <end position="810"/>
    </location>
</feature>
<keyword evidence="3" id="KW-1185">Reference proteome</keyword>
<evidence type="ECO:0000313" key="3">
    <source>
        <dbReference type="Proteomes" id="UP000278962"/>
    </source>
</evidence>
<dbReference type="Proteomes" id="UP000278962">
    <property type="component" value="Unassembled WGS sequence"/>
</dbReference>
<organism evidence="2 3">
    <name type="scientific">Solirubrobacter pauli</name>
    <dbReference type="NCBI Taxonomy" id="166793"/>
    <lineage>
        <taxon>Bacteria</taxon>
        <taxon>Bacillati</taxon>
        <taxon>Actinomycetota</taxon>
        <taxon>Thermoleophilia</taxon>
        <taxon>Solirubrobacterales</taxon>
        <taxon>Solirubrobacteraceae</taxon>
        <taxon>Solirubrobacter</taxon>
    </lineage>
</organism>
<dbReference type="RefSeq" id="WP_147447591.1">
    <property type="nucleotide sequence ID" value="NZ_RBIL01000001.1"/>
</dbReference>
<dbReference type="Gene3D" id="1.10.8.730">
    <property type="match status" value="1"/>
</dbReference>
<dbReference type="InterPro" id="IPR043964">
    <property type="entry name" value="P-loop_TraG"/>
</dbReference>
<dbReference type="SMART" id="SM00382">
    <property type="entry name" value="AAA"/>
    <property type="match status" value="1"/>
</dbReference>
<dbReference type="Pfam" id="PF19044">
    <property type="entry name" value="P-loop_TraG"/>
    <property type="match status" value="1"/>
</dbReference>
<accession>A0A660LCQ3</accession>
<reference evidence="2 3" key="1">
    <citation type="submission" date="2018-10" db="EMBL/GenBank/DDBJ databases">
        <title>Genomic Encyclopedia of Archaeal and Bacterial Type Strains, Phase II (KMG-II): from individual species to whole genera.</title>
        <authorList>
            <person name="Goeker M."/>
        </authorList>
    </citation>
    <scope>NUCLEOTIDE SEQUENCE [LARGE SCALE GENOMIC DNA]</scope>
    <source>
        <strain evidence="2 3">DSM 14954</strain>
    </source>
</reference>
<proteinExistence type="predicted"/>
<protein>
    <recommendedName>
        <fullName evidence="1">AAA+ ATPase domain-containing protein</fullName>
    </recommendedName>
</protein>
<evidence type="ECO:0000259" key="1">
    <source>
        <dbReference type="SMART" id="SM00382"/>
    </source>
</evidence>
<dbReference type="EMBL" id="RBIL01000001">
    <property type="protein sequence ID" value="RKQ90824.1"/>
    <property type="molecule type" value="Genomic_DNA"/>
</dbReference>
<dbReference type="PANTHER" id="PTHR30121">
    <property type="entry name" value="UNCHARACTERIZED PROTEIN YJGR-RELATED"/>
    <property type="match status" value="1"/>
</dbReference>
<dbReference type="SUPFAM" id="SSF52540">
    <property type="entry name" value="P-loop containing nucleoside triphosphate hydrolases"/>
    <property type="match status" value="1"/>
</dbReference>
<dbReference type="InterPro" id="IPR003593">
    <property type="entry name" value="AAA+_ATPase"/>
</dbReference>
<sequence length="881" mass="97745">MGLTIAERREPDELPEAGELVPVEAIDRTGLIVRSDGAFVRILRVTPANPLVLSADDARRAATGFATTLEKLRAGQSMQFYVDARPVHLDDVLLRLREEVEAVAGPAPTATTSVAAGSLSRWRLYAAVEQSLRMHGRGQSAIQLDAYAIIPYFPARRGARAALKLASSAPLERPLAEHRRAVRESQGHVDAIHAELEAAGLPTRQLNGSEALTLLWQRLNPTTADRRRDGLSTEILGECDPVRDREQARGAATALRERLAQSSLDLKRGRHLVEVGQDVEQTIYVHTTAQQTALGWLLEAMLTRQPFALSVHVRALDRRRERQRFKLGHRRLFAINRGAEQRGRVPDFDRYAQEDEYRDLLTEMAGRERARLFEVSVYQALRAPGPKPDLEALDEAVAYCADAMETAVDCKVGRGEFRQRELWASTLPLGQDVARRVRKYTTTNAADTVPLVGTGCGSPHGFPFAFADPGRTLERLDPFDREHPNHTLLISGRSGSGKTMLANMILARLVTLGARGFVIDRAGHYQLLTRMIDGAQQIELGVAQSPYAINAWDVPDPRHVPSDKVAYLLALHQLMMGEEGLTRSELAQLGEAIRAVYARSATLEDQSPCESMLRDELLATASFHQREGGHELASVARSLATRLSEWCGDGSYAYLLDRPTTVPHDSPLVVFDTRRCPQDVLRPVMFSIMEYVTNTVERHWNAYHSTEHAGSEPRFAGRSIMLIDEAWHLVSRRETGEYANDLALRARHFGLVLAVMFQQLSQANTEHGLALLQNATMQLLLAQHPSELDFTQSALMLSDEERELVARLKTVKGSHAEMLWINGTRGRGRVSARVGPLEYWAFTSDRGHDVPQREAALRVHGGDVWSALHSLASSDASPPLA</sequence>